<dbReference type="GO" id="GO:0008233">
    <property type="term" value="F:peptidase activity"/>
    <property type="evidence" value="ECO:0007669"/>
    <property type="project" value="UniProtKB-KW"/>
</dbReference>
<dbReference type="Proteomes" id="UP000036403">
    <property type="component" value="Unassembled WGS sequence"/>
</dbReference>
<keyword evidence="1" id="KW-0378">Hydrolase</keyword>
<organism evidence="1 2">
    <name type="scientific">Lasius niger</name>
    <name type="common">Black garden ant</name>
    <dbReference type="NCBI Taxonomy" id="67767"/>
    <lineage>
        <taxon>Eukaryota</taxon>
        <taxon>Metazoa</taxon>
        <taxon>Ecdysozoa</taxon>
        <taxon>Arthropoda</taxon>
        <taxon>Hexapoda</taxon>
        <taxon>Insecta</taxon>
        <taxon>Pterygota</taxon>
        <taxon>Neoptera</taxon>
        <taxon>Endopterygota</taxon>
        <taxon>Hymenoptera</taxon>
        <taxon>Apocrita</taxon>
        <taxon>Aculeata</taxon>
        <taxon>Formicoidea</taxon>
        <taxon>Formicidae</taxon>
        <taxon>Formicinae</taxon>
        <taxon>Lasius</taxon>
        <taxon>Lasius</taxon>
    </lineage>
</organism>
<name>A0A0J7KTL1_LASNI</name>
<dbReference type="PaxDb" id="67767-A0A0J7KTL1"/>
<keyword evidence="1" id="KW-0645">Protease</keyword>
<proteinExistence type="predicted"/>
<evidence type="ECO:0000313" key="2">
    <source>
        <dbReference type="Proteomes" id="UP000036403"/>
    </source>
</evidence>
<reference evidence="1 2" key="1">
    <citation type="submission" date="2015-04" db="EMBL/GenBank/DDBJ databases">
        <title>Lasius niger genome sequencing.</title>
        <authorList>
            <person name="Konorov E.A."/>
            <person name="Nikitin M.A."/>
            <person name="Kirill M.V."/>
            <person name="Chang P."/>
        </authorList>
    </citation>
    <scope>NUCLEOTIDE SEQUENCE [LARGE SCALE GENOMIC DNA]</scope>
    <source>
        <tissue evidence="1">Whole</tissue>
    </source>
</reference>
<accession>A0A0J7KTL1</accession>
<dbReference type="AlphaFoldDB" id="A0A0J7KTL1"/>
<dbReference type="EMBL" id="LBMM01003322">
    <property type="protein sequence ID" value="KMQ93661.1"/>
    <property type="molecule type" value="Genomic_DNA"/>
</dbReference>
<keyword evidence="2" id="KW-1185">Reference proteome</keyword>
<dbReference type="GO" id="GO:0006508">
    <property type="term" value="P:proteolysis"/>
    <property type="evidence" value="ECO:0007669"/>
    <property type="project" value="UniProtKB-KW"/>
</dbReference>
<protein>
    <submittedName>
        <fullName evidence="1">Transglutaminase-like cysteine protease protein</fullName>
    </submittedName>
</protein>
<gene>
    <name evidence="1" type="ORF">RF55_6225</name>
</gene>
<sequence length="119" mass="13123">MHPVRHDEHEESRKRSASLYPFAKLRAPKSELLYPLPAASPLDIRPEGLYGEFASSTGAGSEKKFVRNSEGFSADKFRENSCSDANAVPVDIPNHLADGEDGRGDWPACGNFAVYYPPR</sequence>
<evidence type="ECO:0000313" key="1">
    <source>
        <dbReference type="EMBL" id="KMQ93661.1"/>
    </source>
</evidence>
<comment type="caution">
    <text evidence="1">The sequence shown here is derived from an EMBL/GenBank/DDBJ whole genome shotgun (WGS) entry which is preliminary data.</text>
</comment>